<sequence>MSPLRRFGRPGLIGTAARTAVIAGTAQATTGAIQRRQLRRAERQAEQRAEQRYAGAQYQGAQYEAERQQALAPEAVAPPPEPVSASASNDALLAQLTQLGELHSQDVLDDAEFAAAKAKLLG</sequence>
<accession>A0ABR9MXJ0</accession>
<keyword evidence="3" id="KW-1185">Reference proteome</keyword>
<comment type="caution">
    <text evidence="2">The sequence shown here is derived from an EMBL/GenBank/DDBJ whole genome shotgun (WGS) entry which is preliminary data.</text>
</comment>
<protein>
    <submittedName>
        <fullName evidence="2">SHOCT domain-containing protein</fullName>
    </submittedName>
</protein>
<dbReference type="Proteomes" id="UP000625527">
    <property type="component" value="Unassembled WGS sequence"/>
</dbReference>
<dbReference type="EMBL" id="JADAQT010000069">
    <property type="protein sequence ID" value="MBE1875845.1"/>
    <property type="molecule type" value="Genomic_DNA"/>
</dbReference>
<proteinExistence type="predicted"/>
<reference evidence="2 3" key="1">
    <citation type="submission" date="2020-10" db="EMBL/GenBank/DDBJ databases">
        <title>Myceligenerans pegani sp. nov., an endophytic actinomycete isolated from Peganum harmala L. in Xinjiang, China.</title>
        <authorList>
            <person name="Xin L."/>
        </authorList>
    </citation>
    <scope>NUCLEOTIDE SEQUENCE [LARGE SCALE GENOMIC DNA]</scope>
    <source>
        <strain evidence="2 3">TRM65318</strain>
    </source>
</reference>
<feature type="region of interest" description="Disordered" evidence="1">
    <location>
        <begin position="33"/>
        <end position="89"/>
    </location>
</feature>
<dbReference type="RefSeq" id="WP_192862402.1">
    <property type="nucleotide sequence ID" value="NZ_JADAQT010000069.1"/>
</dbReference>
<feature type="compositionally biased region" description="Low complexity" evidence="1">
    <location>
        <begin position="52"/>
        <end position="75"/>
    </location>
</feature>
<evidence type="ECO:0000313" key="2">
    <source>
        <dbReference type="EMBL" id="MBE1875845.1"/>
    </source>
</evidence>
<gene>
    <name evidence="2" type="ORF">IHE71_08990</name>
</gene>
<evidence type="ECO:0000256" key="1">
    <source>
        <dbReference type="SAM" id="MobiDB-lite"/>
    </source>
</evidence>
<name>A0ABR9MXJ0_9MICO</name>
<organism evidence="2 3">
    <name type="scientific">Myceligenerans pegani</name>
    <dbReference type="NCBI Taxonomy" id="2776917"/>
    <lineage>
        <taxon>Bacteria</taxon>
        <taxon>Bacillati</taxon>
        <taxon>Actinomycetota</taxon>
        <taxon>Actinomycetes</taxon>
        <taxon>Micrococcales</taxon>
        <taxon>Promicromonosporaceae</taxon>
        <taxon>Myceligenerans</taxon>
    </lineage>
</organism>
<feature type="compositionally biased region" description="Basic and acidic residues" evidence="1">
    <location>
        <begin position="39"/>
        <end position="51"/>
    </location>
</feature>
<evidence type="ECO:0000313" key="3">
    <source>
        <dbReference type="Proteomes" id="UP000625527"/>
    </source>
</evidence>